<protein>
    <submittedName>
        <fullName evidence="1">Uncharacterized protein</fullName>
    </submittedName>
</protein>
<evidence type="ECO:0000313" key="1">
    <source>
        <dbReference type="EMBL" id="USQ80032.1"/>
    </source>
</evidence>
<dbReference type="RefSeq" id="WP_252593299.1">
    <property type="nucleotide sequence ID" value="NZ_CP099489.1"/>
</dbReference>
<dbReference type="EMBL" id="CP099489">
    <property type="protein sequence ID" value="USQ80032.1"/>
    <property type="molecule type" value="Genomic_DNA"/>
</dbReference>
<reference evidence="1" key="1">
    <citation type="submission" date="2022-06" db="EMBL/GenBank/DDBJ databases">
        <title>Ornithinimicrobium HY1793.</title>
        <authorList>
            <person name="Huang Y."/>
        </authorList>
    </citation>
    <scope>NUCLEOTIDE SEQUENCE</scope>
    <source>
        <strain evidence="1">HY1793</strain>
    </source>
</reference>
<accession>A0ABY4YTD5</accession>
<sequence length="82" mass="9245">MNKWEADGRRFEVLMASDIVRDGMALELSDLDSERGSGPALEIFWSDADKTFTFFAHRAINIPLEILSRFVDEAVRSLPPSS</sequence>
<gene>
    <name evidence="1" type="ORF">NF556_21005</name>
</gene>
<evidence type="ECO:0000313" key="2">
    <source>
        <dbReference type="Proteomes" id="UP001056455"/>
    </source>
</evidence>
<dbReference type="Proteomes" id="UP001056455">
    <property type="component" value="Chromosome"/>
</dbReference>
<name>A0ABY4YTD5_9MICO</name>
<organism evidence="1 2">
    <name type="scientific">Ornithinimicrobium faecis</name>
    <dbReference type="NCBI Taxonomy" id="2934158"/>
    <lineage>
        <taxon>Bacteria</taxon>
        <taxon>Bacillati</taxon>
        <taxon>Actinomycetota</taxon>
        <taxon>Actinomycetes</taxon>
        <taxon>Micrococcales</taxon>
        <taxon>Ornithinimicrobiaceae</taxon>
        <taxon>Ornithinimicrobium</taxon>
    </lineage>
</organism>
<proteinExistence type="predicted"/>
<keyword evidence="2" id="KW-1185">Reference proteome</keyword>